<reference evidence="1 2" key="1">
    <citation type="submission" date="2017-06" db="EMBL/GenBank/DDBJ databases">
        <authorList>
            <consortium name="Pathogen Informatics"/>
        </authorList>
    </citation>
    <scope>NUCLEOTIDE SEQUENCE [LARGE SCALE GENOMIC DNA]</scope>
    <source>
        <strain evidence="1 2">NCTC11865</strain>
    </source>
</reference>
<proteinExistence type="predicted"/>
<organism evidence="1 2">
    <name type="scientific">Cutibacterium granulosum</name>
    <dbReference type="NCBI Taxonomy" id="33011"/>
    <lineage>
        <taxon>Bacteria</taxon>
        <taxon>Bacillati</taxon>
        <taxon>Actinomycetota</taxon>
        <taxon>Actinomycetes</taxon>
        <taxon>Propionibacteriales</taxon>
        <taxon>Propionibacteriaceae</taxon>
        <taxon>Cutibacterium</taxon>
    </lineage>
</organism>
<dbReference type="AlphaFoldDB" id="A0A239WMJ9"/>
<evidence type="ECO:0000313" key="2">
    <source>
        <dbReference type="Proteomes" id="UP000215332"/>
    </source>
</evidence>
<evidence type="ECO:0000313" key="1">
    <source>
        <dbReference type="EMBL" id="SNV35396.1"/>
    </source>
</evidence>
<dbReference type="EMBL" id="LT906441">
    <property type="protein sequence ID" value="SNV35396.1"/>
    <property type="molecule type" value="Genomic_DNA"/>
</dbReference>
<dbReference type="InterPro" id="IPR012349">
    <property type="entry name" value="Split_barrel_FMN-bd"/>
</dbReference>
<dbReference type="eggNOG" id="COG3467">
    <property type="taxonomic scope" value="Bacteria"/>
</dbReference>
<dbReference type="RefSeq" id="WP_157738750.1">
    <property type="nucleotide sequence ID" value="NZ_LT906441.1"/>
</dbReference>
<dbReference type="Proteomes" id="UP000215332">
    <property type="component" value="Chromosome 1"/>
</dbReference>
<accession>A0A239WMJ9</accession>
<dbReference type="KEGG" id="cgrn:4412665_01221"/>
<sequence length="84" mass="8931">MAHIEVGQRIAFEVDELDEATRTGWDVVAHGTVQSMNSYSDDAAAVAAGAPKLTWAPGVRRNVMTISITSLSGRAVSSDEPDDQ</sequence>
<dbReference type="Gene3D" id="2.30.110.10">
    <property type="entry name" value="Electron Transport, Fmn-binding Protein, Chain A"/>
    <property type="match status" value="1"/>
</dbReference>
<protein>
    <submittedName>
        <fullName evidence="1">Uncharacterized protein</fullName>
    </submittedName>
</protein>
<name>A0A239WMJ9_9ACTN</name>
<gene>
    <name evidence="1" type="ORF">SAMEA4412665_01221</name>
</gene>